<name>A0A6A7KCS0_9FIRM</name>
<evidence type="ECO:0000313" key="8">
    <source>
        <dbReference type="EMBL" id="MPW27320.1"/>
    </source>
</evidence>
<dbReference type="InterPro" id="IPR003344">
    <property type="entry name" value="Big_1_dom"/>
</dbReference>
<dbReference type="Gene3D" id="2.40.128.630">
    <property type="match status" value="2"/>
</dbReference>
<dbReference type="Gene3D" id="1.50.10.20">
    <property type="match status" value="1"/>
</dbReference>
<dbReference type="SUPFAM" id="SSF49373">
    <property type="entry name" value="Invasin/intimin cell-adhesion fragments"/>
    <property type="match status" value="6"/>
</dbReference>
<dbReference type="InterPro" id="IPR002372">
    <property type="entry name" value="PQQ_rpt_dom"/>
</dbReference>
<dbReference type="InterPro" id="IPR015943">
    <property type="entry name" value="WD40/YVTN_repeat-like_dom_sf"/>
</dbReference>
<evidence type="ECO:0000256" key="5">
    <source>
        <dbReference type="SAM" id="MobiDB-lite"/>
    </source>
</evidence>
<protein>
    <recommendedName>
        <fullName evidence="1">Intimin</fullName>
    </recommendedName>
    <alternativeName>
        <fullName evidence="4">Attaching and effacing protein</fullName>
    </alternativeName>
</protein>
<dbReference type="SUPFAM" id="SSF48239">
    <property type="entry name" value="Terpenoid cyclases/Protein prenyltransferases"/>
    <property type="match status" value="1"/>
</dbReference>
<dbReference type="PANTHER" id="PTHR34512:SF30">
    <property type="entry name" value="OUTER MEMBRANE PROTEIN ASSEMBLY FACTOR BAMB"/>
    <property type="match status" value="1"/>
</dbReference>
<feature type="region of interest" description="Disordered" evidence="5">
    <location>
        <begin position="79"/>
        <end position="112"/>
    </location>
</feature>
<keyword evidence="2" id="KW-0843">Virulence</keyword>
<evidence type="ECO:0000256" key="3">
    <source>
        <dbReference type="ARBA" id="ARBA00023157"/>
    </source>
</evidence>
<reference evidence="8 9" key="1">
    <citation type="submission" date="2019-10" db="EMBL/GenBank/DDBJ databases">
        <title>Alkalibaculum tamaniensis sp.nov., a new alkaliphilic acetogen, isolated on methoxylated aromatics from a mud volcano.</title>
        <authorList>
            <person name="Khomyakova M.A."/>
            <person name="Merkel A.Y."/>
            <person name="Bonch-Osmolovskaya E.A."/>
            <person name="Slobodkin A.I."/>
        </authorList>
    </citation>
    <scope>NUCLEOTIDE SEQUENCE [LARGE SCALE GENOMIC DNA]</scope>
    <source>
        <strain evidence="8 9">M08DMB</strain>
    </source>
</reference>
<feature type="non-terminal residue" evidence="8">
    <location>
        <position position="2213"/>
    </location>
</feature>
<feature type="domain" description="BIG2" evidence="7">
    <location>
        <begin position="1122"/>
        <end position="1204"/>
    </location>
</feature>
<dbReference type="Proteomes" id="UP000440004">
    <property type="component" value="Unassembled WGS sequence"/>
</dbReference>
<organism evidence="8 9">
    <name type="scientific">Alkalibaculum sporogenes</name>
    <dbReference type="NCBI Taxonomy" id="2655001"/>
    <lineage>
        <taxon>Bacteria</taxon>
        <taxon>Bacillati</taxon>
        <taxon>Bacillota</taxon>
        <taxon>Clostridia</taxon>
        <taxon>Eubacteriales</taxon>
        <taxon>Eubacteriaceae</taxon>
        <taxon>Alkalibaculum</taxon>
    </lineage>
</organism>
<comment type="caution">
    <text evidence="8">The sequence shown here is derived from an EMBL/GenBank/DDBJ whole genome shotgun (WGS) entry which is preliminary data.</text>
</comment>
<dbReference type="InterPro" id="IPR011047">
    <property type="entry name" value="Quinoprotein_ADH-like_sf"/>
</dbReference>
<dbReference type="SMART" id="SM00634">
    <property type="entry name" value="BID_1"/>
    <property type="match status" value="2"/>
</dbReference>
<dbReference type="InterPro" id="IPR003343">
    <property type="entry name" value="Big_2"/>
</dbReference>
<proteinExistence type="predicted"/>
<dbReference type="InterPro" id="IPR018391">
    <property type="entry name" value="PQQ_b-propeller_rpt"/>
</dbReference>
<feature type="compositionally biased region" description="Basic and acidic residues" evidence="5">
    <location>
        <begin position="103"/>
        <end position="112"/>
    </location>
</feature>
<dbReference type="SMART" id="SM00635">
    <property type="entry name" value="BID_2"/>
    <property type="match status" value="6"/>
</dbReference>
<dbReference type="InterPro" id="IPR008964">
    <property type="entry name" value="Invasin/intimin_cell_adhesion"/>
</dbReference>
<dbReference type="EMBL" id="WHNX01000060">
    <property type="protein sequence ID" value="MPW27320.1"/>
    <property type="molecule type" value="Genomic_DNA"/>
</dbReference>
<feature type="domain" description="BIG2" evidence="7">
    <location>
        <begin position="186"/>
        <end position="266"/>
    </location>
</feature>
<evidence type="ECO:0000256" key="2">
    <source>
        <dbReference type="ARBA" id="ARBA00023026"/>
    </source>
</evidence>
<dbReference type="SUPFAM" id="SSF63829">
    <property type="entry name" value="Calcium-dependent phosphotriesterase"/>
    <property type="match status" value="1"/>
</dbReference>
<keyword evidence="3" id="KW-1015">Disulfide bond</keyword>
<dbReference type="SUPFAM" id="SSF50998">
    <property type="entry name" value="Quinoprotein alcohol dehydrogenase-like"/>
    <property type="match status" value="1"/>
</dbReference>
<dbReference type="InterPro" id="IPR008930">
    <property type="entry name" value="Terpenoid_cyclase/PrenylTrfase"/>
</dbReference>
<feature type="domain" description="BIG2" evidence="7">
    <location>
        <begin position="1774"/>
        <end position="1853"/>
    </location>
</feature>
<accession>A0A6A7KCS0</accession>
<sequence length="2213" mass="243703">MKYKRHISILLTFVMLFSIITPVGTIPVSAKEGDSTPLKLEKHTPETNVSMEGVEGELSITFNQPVTILEGKQIQLLYDKEGDGKPNDPVLVQEEPEEGQDPVEPHDGIGGDKGEYTEILTIDKKDPSKVLVDLTYLEKNLLQEDHVYQLNIYEVIKATDHEESFAGLGLTEDQDTWIFDTETNNEITSIEIAGEKKVTQGESTFLIARVKNQHDNALIKEKVTWSSSNQEIATVDKDSGEVTGVVEGKATITAISTNKTDVKETFTIQVEKKEEIVKADVTQPLELEKMTPEHEGSLGGTDGEISLTFNQPVEVFESPDFPMEVMIECDINDNGQFEQTLFTDLNDPDSMLLSGVLQVSDENPNKVIVNVNDLLIEGHDHALWINSVIRVKGSTDTDPASEQVFEGLLNGRDWVFSTASGTVPVVDSIKITGEEVVTVGKSTTLSGEVKDTQGNIMEGETVTWTSSDESKATVDENTGEVNGIAEGTVTITATSTTDNNITANKQILVEAVEKPLELVSLTPEHEGSLGGTDGEISLTFNQPIEVFESPDFPMEVMIECDINDNGQFEQTLFTDPNDPDSMFLNGVLQVSEENPNKVIVNVNELLIKGHDHTMWINSVIRVKDSTETDPSSEQVFEGLLGGRDWIFDTKIQTEEASNIEITGDSAVKVGDKLTLTANVKDANGNIIQDQDVNWSTADVGTATVEKKTLNTSEITGVATGKVIITASLASNFEVKATLEITVGDALDYGLMVKQSMQLSSKRGVEVKGVSMYDGVVHAIVQDNHDTTTKLYAFDLYGHELWKTSLDSGTSAGNWTCVPVYDQDGTIYVQYTKLGGKTIVYAIHQDGAMKWKKNIEQTLVENTEPVIVENQLIITVRDGIYSLDTQSGNISWHKGINGEGLSSNGENHQIETSPVAYGNMIYVTIKGKSLSVEDDKIQAYDVNGNEKWHYIAQNGLLDPLIGYGTVYVVDEKGKIAALAPGDGSTFTSNPLNGYQIEDVRRCVRALIGADNSLYIKYETLKEEGKIIALNSNGTQKYSYTTTSNGIRVVDDAGYLYYTQGNSEGRSTIYAVDPYGKLADSIPGYDSTLAYYNNIKIYGNVLLGSRGIYGQFIVAKIQHDVPETPQSIEFIQPDKTMGVNIQDTLSVVVKNTSGEVMIADELEWSSSDTSVLSVVDGTKGNFKGLKSGTSQVTVKVKDHPEVTKTLTVIVEEKQPVPTTVEILSKDGNVVDNAIEIEFKIPYPFTYRVKDQYGEIMEQETVFWQTSLNLAKVTVDEDGLFHPRATGAFPLAAVSNQDANIRKDITVNIKKEASEFGGILPKEIVLTLPGHVQLNPSNQYDEPFTLEGITWTSADESIAKVDETGVVTATGYGTTTVTATKGSDSFTKEIHVVDAFGYDWNKEYNQVQDDFAEDNEGNIYYNILTAQGKAQLVSTKPDGSENWNVSLDGKYIQHIQWLEDSLYCITNVSGGNRYLTKVNPKTGKEIWNFNIGAQGIDNIQEGPNGNIYVAVNKNFYAVDKTTGDQKWSQAIEGTLYNYALDADGVLYMPVYNSGNTQILKVQDKGDKGTVLESNILEKIQFGVVNSDLLVDQEGTLYSYFDGTIDDIRSTGVCAVKDGNIEWYHFFSSPYTDPSNMRKISLGKDGRIYFSSFYPNTSKQMSKFGVLDKDGNLLWEKELTDLTESGKTMYASGDFEVDDSGNIYIPMMQYASGTTISREKSILVKINSEGTITRYLSYNMDKYGRFDYIHMSDSGIYITGLYEKYVIKLTHENTQAQVADEIHLKAARSSIVKGDYLDITATVYSQVGIAMEDEKVTWTSSKPNIAKVDENGKVTGLAVGTTVITVTSVTNPEVKATYDINVIDAGANYITRDKLEEHIQDILKYYKKIGIDADWAAFAVAALGEDINSTAYATNNKTYMGRLWDLISASESLGAITEYERMSLAILAGGYDPHNFGGMNLIEKIYNFKDLSQGTNAVIWGLIALDAADAKVPESGKYSQEFFVDHLLSNRAGKGWSLSSGGNPDVDITAMAIYSLAPYYNGWEDYRTTEVKTAVDEAVTWLKTKQQEKGGFNYTGANIINTESVAQVIMALTSIGIDPQGDEFARTGGNPVSAMLSNQMADGTFMHEADIKQSDSMATYQALQALAALKRFNEKGYSDIFYHIGAEEPVKVEAWMELITDINKLPEKITLKDEKTIQNLRKRYDALGKDKEKVTNL</sequence>
<dbReference type="PANTHER" id="PTHR34512">
    <property type="entry name" value="CELL SURFACE PROTEIN"/>
    <property type="match status" value="1"/>
</dbReference>
<keyword evidence="9" id="KW-1185">Reference proteome</keyword>
<feature type="domain" description="BIG2" evidence="7">
    <location>
        <begin position="1310"/>
        <end position="1388"/>
    </location>
</feature>
<dbReference type="Pfam" id="PF13360">
    <property type="entry name" value="PQQ_2"/>
    <property type="match status" value="2"/>
</dbReference>
<dbReference type="CDD" id="cd00688">
    <property type="entry name" value="ISOPREN_C2_like"/>
    <property type="match status" value="1"/>
</dbReference>
<feature type="domain" description="Big-1" evidence="6">
    <location>
        <begin position="655"/>
        <end position="737"/>
    </location>
</feature>
<dbReference type="Gene3D" id="2.60.40.1080">
    <property type="match status" value="6"/>
</dbReference>
<dbReference type="Pfam" id="PF02368">
    <property type="entry name" value="Big_2"/>
    <property type="match status" value="4"/>
</dbReference>
<gene>
    <name evidence="8" type="ORF">GC105_16260</name>
</gene>
<evidence type="ECO:0000256" key="4">
    <source>
        <dbReference type="ARBA" id="ARBA00029955"/>
    </source>
</evidence>
<evidence type="ECO:0000259" key="6">
    <source>
        <dbReference type="SMART" id="SM00634"/>
    </source>
</evidence>
<evidence type="ECO:0000313" key="9">
    <source>
        <dbReference type="Proteomes" id="UP000440004"/>
    </source>
</evidence>
<feature type="domain" description="Big-1" evidence="6">
    <location>
        <begin position="186"/>
        <end position="280"/>
    </location>
</feature>
<feature type="domain" description="BIG2" evidence="7">
    <location>
        <begin position="425"/>
        <end position="505"/>
    </location>
</feature>
<dbReference type="SMART" id="SM00564">
    <property type="entry name" value="PQQ"/>
    <property type="match status" value="7"/>
</dbReference>
<evidence type="ECO:0000259" key="7">
    <source>
        <dbReference type="SMART" id="SM00635"/>
    </source>
</evidence>
<evidence type="ECO:0000256" key="1">
    <source>
        <dbReference type="ARBA" id="ARBA00017346"/>
    </source>
</evidence>
<feature type="domain" description="BIG2" evidence="7">
    <location>
        <begin position="655"/>
        <end position="737"/>
    </location>
</feature>
<dbReference type="Gene3D" id="2.130.10.10">
    <property type="entry name" value="YVTN repeat-like/Quinoprotein amine dehydrogenase"/>
    <property type="match status" value="1"/>
</dbReference>